<dbReference type="SUPFAM" id="SSF54427">
    <property type="entry name" value="NTF2-like"/>
    <property type="match status" value="1"/>
</dbReference>
<dbReference type="InterPro" id="IPR009959">
    <property type="entry name" value="Cyclase_SnoaL-like"/>
</dbReference>
<sequence length="152" mass="15877">MTEQNITTASDRDAASQLVKSWVALWNGDLDIADAIISESNRVHAAMFDGGDGSAVGGASGMKDFVAQMRSLMSDLVFSIDVGPLVDGDHVVVRWVATGHYGGGLPGAGAPVGAEVTFHGTDILRLSDGKVVEYWLNADTLDLMTQLQVGAG</sequence>
<dbReference type="RefSeq" id="WP_322409909.1">
    <property type="nucleotide sequence ID" value="NZ_CP139779.1"/>
</dbReference>
<dbReference type="Pfam" id="PF07366">
    <property type="entry name" value="SnoaL"/>
    <property type="match status" value="1"/>
</dbReference>
<gene>
    <name evidence="1" type="ORF">T9R20_13945</name>
</gene>
<keyword evidence="2" id="KW-1185">Reference proteome</keyword>
<protein>
    <submittedName>
        <fullName evidence="1">Ester cyclase</fullName>
    </submittedName>
</protein>
<dbReference type="EMBL" id="CP139779">
    <property type="protein sequence ID" value="WQB69785.1"/>
    <property type="molecule type" value="Genomic_DNA"/>
</dbReference>
<dbReference type="PANTHER" id="PTHR38436">
    <property type="entry name" value="POLYKETIDE CYCLASE SNOAL-LIKE DOMAIN"/>
    <property type="match status" value="1"/>
</dbReference>
<evidence type="ECO:0000313" key="1">
    <source>
        <dbReference type="EMBL" id="WQB69785.1"/>
    </source>
</evidence>
<dbReference type="InterPro" id="IPR032710">
    <property type="entry name" value="NTF2-like_dom_sf"/>
</dbReference>
<reference evidence="1 2" key="1">
    <citation type="submission" date="2023-06" db="EMBL/GenBank/DDBJ databases">
        <title>Rock-solubilizing bacteria, Microbacterium invictum, promotes re-establishment of vegetation in rocky wasteland by accelerating rock bio-weathering and reshaping soil bacterial community.</title>
        <authorList>
            <person name="Liu C."/>
        </authorList>
    </citation>
    <scope>NUCLEOTIDE SEQUENCE [LARGE SCALE GENOMIC DNA]</scope>
    <source>
        <strain evidence="1 2">X-18</strain>
    </source>
</reference>
<accession>A0ABZ0VB53</accession>
<name>A0ABZ0VB53_9MICO</name>
<evidence type="ECO:0000313" key="2">
    <source>
        <dbReference type="Proteomes" id="UP001324533"/>
    </source>
</evidence>
<organism evidence="1 2">
    <name type="scientific">Microbacterium invictum</name>
    <dbReference type="NCBI Taxonomy" id="515415"/>
    <lineage>
        <taxon>Bacteria</taxon>
        <taxon>Bacillati</taxon>
        <taxon>Actinomycetota</taxon>
        <taxon>Actinomycetes</taxon>
        <taxon>Micrococcales</taxon>
        <taxon>Microbacteriaceae</taxon>
        <taxon>Microbacterium</taxon>
    </lineage>
</organism>
<dbReference type="Proteomes" id="UP001324533">
    <property type="component" value="Chromosome"/>
</dbReference>
<dbReference type="PANTHER" id="PTHR38436:SF1">
    <property type="entry name" value="ESTER CYCLASE"/>
    <property type="match status" value="1"/>
</dbReference>
<proteinExistence type="predicted"/>
<dbReference type="Gene3D" id="3.10.450.50">
    <property type="match status" value="1"/>
</dbReference>